<feature type="transmembrane region" description="Helical" evidence="1">
    <location>
        <begin position="365"/>
        <end position="386"/>
    </location>
</feature>
<keyword evidence="1" id="KW-0472">Membrane</keyword>
<evidence type="ECO:0000256" key="1">
    <source>
        <dbReference type="SAM" id="Phobius"/>
    </source>
</evidence>
<dbReference type="OrthoDB" id="111691at2"/>
<feature type="transmembrane region" description="Helical" evidence="1">
    <location>
        <begin position="21"/>
        <end position="49"/>
    </location>
</feature>
<proteinExistence type="predicted"/>
<dbReference type="Proteomes" id="UP000318815">
    <property type="component" value="Unassembled WGS sequence"/>
</dbReference>
<reference evidence="2 3" key="1">
    <citation type="submission" date="2019-08" db="EMBL/GenBank/DDBJ databases">
        <title>Whole genome sequencing of chitin degrading bacteria Chitinophaga pinensis YS16.</title>
        <authorList>
            <person name="Singh R.P."/>
            <person name="Manchanda G."/>
            <person name="Maurya I.K."/>
            <person name="Joshi N.K."/>
            <person name="Srivastava A.K."/>
        </authorList>
    </citation>
    <scope>NUCLEOTIDE SEQUENCE [LARGE SCALE GENOMIC DNA]</scope>
    <source>
        <strain evidence="2 3">YS-16</strain>
    </source>
</reference>
<accession>A0A5C6LZI3</accession>
<evidence type="ECO:0000313" key="3">
    <source>
        <dbReference type="Proteomes" id="UP000318815"/>
    </source>
</evidence>
<keyword evidence="3" id="KW-1185">Reference proteome</keyword>
<dbReference type="PANTHER" id="PTHR34219">
    <property type="entry name" value="IRON-REGULATED INNER MEMBRANE PROTEIN-RELATED"/>
    <property type="match status" value="1"/>
</dbReference>
<dbReference type="EMBL" id="VOHS01000002">
    <property type="protein sequence ID" value="TWW02174.1"/>
    <property type="molecule type" value="Genomic_DNA"/>
</dbReference>
<dbReference type="RefSeq" id="WP_146303699.1">
    <property type="nucleotide sequence ID" value="NZ_VOHS01000002.1"/>
</dbReference>
<organism evidence="2 3">
    <name type="scientific">Chitinophaga pinensis</name>
    <dbReference type="NCBI Taxonomy" id="79329"/>
    <lineage>
        <taxon>Bacteria</taxon>
        <taxon>Pseudomonadati</taxon>
        <taxon>Bacteroidota</taxon>
        <taxon>Chitinophagia</taxon>
        <taxon>Chitinophagales</taxon>
        <taxon>Chitinophagaceae</taxon>
        <taxon>Chitinophaga</taxon>
    </lineage>
</organism>
<evidence type="ECO:0000313" key="2">
    <source>
        <dbReference type="EMBL" id="TWW02174.1"/>
    </source>
</evidence>
<dbReference type="Pfam" id="PF03929">
    <property type="entry name" value="PepSY_TM"/>
    <property type="match status" value="1"/>
</dbReference>
<gene>
    <name evidence="2" type="ORF">FEF09_03250</name>
</gene>
<name>A0A5C6LZI3_9BACT</name>
<keyword evidence="1" id="KW-0812">Transmembrane</keyword>
<dbReference type="PANTHER" id="PTHR34219:SF3">
    <property type="entry name" value="BLL7967 PROTEIN"/>
    <property type="match status" value="1"/>
</dbReference>
<comment type="caution">
    <text evidence="2">The sequence shown here is derived from an EMBL/GenBank/DDBJ whole genome shotgun (WGS) entry which is preliminary data.</text>
</comment>
<keyword evidence="1" id="KW-1133">Transmembrane helix</keyword>
<dbReference type="AlphaFoldDB" id="A0A5C6LZI3"/>
<sequence>MNFSRKPTVKKKQSRSLFYRISAWLHLWLGLITGIVMIIVCVTACIWVFHDEITRLLEPETVIARQDKPVITPSQVREIAAQKYPKLKPGYVTYQQGNAIYLSLGEGRKGNTVLRLNPYSGEVISVKEHKAGETDFFRFILNGHRFLWMPYEIGRPIVNYSTLIFVIILISGMVLWWPQKWTKKAREQSFKIKWDASFKRVNYDLHNVLGFYSLIVLLAIALTGMVYGIKWYSNGLYWVTSGGQTIEEFKRPQSDSTQLGKLYTPEQAMDLAWGKVLARHPEAEGFYYSFADTSKPKAAIGITIYPTAGKFYNNRSYSFDQHTLKELAGNKVYDISFAEAGFGAKLRKANYDIHVGSILGLPGKILAFFGALIGASLPVTGFLVWWGKRRKQRKAWLQKSAGSKRTSGSLNKYLVIRKGPSAVWQTVLRFFIAFVASLPKNHIFIYRY</sequence>
<dbReference type="InterPro" id="IPR005625">
    <property type="entry name" value="PepSY-ass_TM"/>
</dbReference>
<feature type="transmembrane region" description="Helical" evidence="1">
    <location>
        <begin position="157"/>
        <end position="177"/>
    </location>
</feature>
<feature type="transmembrane region" description="Helical" evidence="1">
    <location>
        <begin position="209"/>
        <end position="229"/>
    </location>
</feature>
<protein>
    <submittedName>
        <fullName evidence="2">PepSY domain-containing protein</fullName>
    </submittedName>
</protein>